<evidence type="ECO:0000313" key="1">
    <source>
        <dbReference type="EMBL" id="EFQ22550.1"/>
    </source>
</evidence>
<evidence type="ECO:0000313" key="2">
    <source>
        <dbReference type="Proteomes" id="UP000005096"/>
    </source>
</evidence>
<dbReference type="Proteomes" id="UP000005096">
    <property type="component" value="Chromosome"/>
</dbReference>
<dbReference type="RefSeq" id="WP_006299690.1">
    <property type="nucleotide sequence ID" value="NZ_CM001022.1"/>
</dbReference>
<proteinExistence type="predicted"/>
<dbReference type="eggNOG" id="ENOG502Z9KN">
    <property type="taxonomic scope" value="Bacteria"/>
</dbReference>
<dbReference type="HOGENOM" id="CLU_099743_0_0_0"/>
<organism evidence="1 2">
    <name type="scientific">Aminomonas paucivorans DSM 12260</name>
    <dbReference type="NCBI Taxonomy" id="584708"/>
    <lineage>
        <taxon>Bacteria</taxon>
        <taxon>Thermotogati</taxon>
        <taxon>Synergistota</taxon>
        <taxon>Synergistia</taxon>
        <taxon>Synergistales</taxon>
        <taxon>Synergistaceae</taxon>
        <taxon>Aminomonas</taxon>
    </lineage>
</organism>
<dbReference type="AlphaFoldDB" id="E3CWP5"/>
<accession>E3CWP5</accession>
<reference evidence="1 2" key="1">
    <citation type="journal article" date="2010" name="Stand. Genomic Sci.">
        <title>Non-contiguous finished genome sequence of Aminomonas paucivorans type strain (GLU-3).</title>
        <authorList>
            <person name="Pitluck S."/>
            <person name="Yasawong M."/>
            <person name="Held B."/>
            <person name="Lapidus A."/>
            <person name="Nolan M."/>
            <person name="Copeland A."/>
            <person name="Lucas S."/>
            <person name="Del Rio T.G."/>
            <person name="Tice H."/>
            <person name="Cheng J.F."/>
            <person name="Chertkov O."/>
            <person name="Goodwin L."/>
            <person name="Tapia R."/>
            <person name="Han C."/>
            <person name="Liolios K."/>
            <person name="Ivanova N."/>
            <person name="Mavromatis K."/>
            <person name="Ovchinnikova G."/>
            <person name="Pati A."/>
            <person name="Chen A."/>
            <person name="Palaniappan K."/>
            <person name="Land M."/>
            <person name="Hauser L."/>
            <person name="Chang Y.J."/>
            <person name="Jeffries C.D."/>
            <person name="Pukall R."/>
            <person name="Spring S."/>
            <person name="Rohde M."/>
            <person name="Sikorski J."/>
            <person name="Goker M."/>
            <person name="Woyke T."/>
            <person name="Bristow J."/>
            <person name="Eisen J.A."/>
            <person name="Markowitz V."/>
            <person name="Hugenholtz P."/>
            <person name="Kyrpides N.C."/>
            <person name="Klenk H.P."/>
        </authorList>
    </citation>
    <scope>NUCLEOTIDE SEQUENCE [LARGE SCALE GENOMIC DNA]</scope>
    <source>
        <strain evidence="1 2">DSM 12260</strain>
    </source>
</reference>
<dbReference type="PaxDb" id="584708-Apau_0113"/>
<name>E3CWP5_9BACT</name>
<sequence>MTRGIDQIGFSQRVRLEWLEQTANLVLAGNDKASVKDALQELLKDKVSVGGQAERGNREKIITILLKTWFSVPRELEPLRVEGLELLKGVPRRDHLAVHWGMVMAAYPFWSEVAIQTGRLLRLQGSVAAMHLQRRIREQYGERETVFRAARRVLRSYLDWGVLQETGAKGVYSAGITLAVEDSRRIAWLAEASLHARASGSAPLKDLIASPSLFPFRIRLVQAESLVAASSRLDLLRHGLNDDLVMLRKQIG</sequence>
<dbReference type="OrthoDB" id="8454348at2"/>
<protein>
    <submittedName>
        <fullName evidence="1">Uncharacterized protein</fullName>
    </submittedName>
</protein>
<dbReference type="EMBL" id="CM001022">
    <property type="protein sequence ID" value="EFQ22550.1"/>
    <property type="molecule type" value="Genomic_DNA"/>
</dbReference>
<keyword evidence="2" id="KW-1185">Reference proteome</keyword>
<gene>
    <name evidence="1" type="ORF">Apau_0113</name>
</gene>
<dbReference type="STRING" id="584708.Apau_0113"/>